<dbReference type="Pfam" id="PF02580">
    <property type="entry name" value="Tyr_Deacylase"/>
    <property type="match status" value="1"/>
</dbReference>
<dbReference type="PANTHER" id="PTHR10472:SF5">
    <property type="entry name" value="D-AMINOACYL-TRNA DEACYLASE 1"/>
    <property type="match status" value="1"/>
</dbReference>
<evidence type="ECO:0000256" key="2">
    <source>
        <dbReference type="HAMAP-Rule" id="MF_00518"/>
    </source>
</evidence>
<keyword evidence="2" id="KW-0694">RNA-binding</keyword>
<comment type="subunit">
    <text evidence="2">Homodimer.</text>
</comment>
<dbReference type="GO" id="GO:0005737">
    <property type="term" value="C:cytoplasm"/>
    <property type="evidence" value="ECO:0007669"/>
    <property type="project" value="UniProtKB-SubCell"/>
</dbReference>
<name>A0A7V3ZSY4_UNCW3</name>
<feature type="short sequence motif" description="Gly-cisPro motif, important for rejection of L-amino acids" evidence="2">
    <location>
        <begin position="137"/>
        <end position="138"/>
    </location>
</feature>
<accession>A0A7V3ZSY4</accession>
<dbReference type="GO" id="GO:0106026">
    <property type="term" value="F:Gly-tRNA(Ala) deacylase activity"/>
    <property type="evidence" value="ECO:0007669"/>
    <property type="project" value="UniProtKB-UniRule"/>
</dbReference>
<dbReference type="HAMAP" id="MF_00518">
    <property type="entry name" value="Deacylase_Dtd"/>
    <property type="match status" value="1"/>
</dbReference>
<evidence type="ECO:0000256" key="1">
    <source>
        <dbReference type="ARBA" id="ARBA00009673"/>
    </source>
</evidence>
<dbReference type="EMBL" id="DTDP01000032">
    <property type="protein sequence ID" value="HGK53554.1"/>
    <property type="molecule type" value="Genomic_DNA"/>
</dbReference>
<comment type="domain">
    <text evidence="2">A Gly-cisPro motif from one monomer fits into the active site of the other monomer to allow specific chiral rejection of L-amino acids.</text>
</comment>
<comment type="similarity">
    <text evidence="1 2">Belongs to the DTD family.</text>
</comment>
<dbReference type="AlphaFoldDB" id="A0A7V3ZSY4"/>
<comment type="subcellular location">
    <subcellularLocation>
        <location evidence="2">Cytoplasm</location>
    </subcellularLocation>
</comment>
<sequence>MIVIIQRVLRGSVKIDGKKHAEIGKGYVILVGFCKEDKEEYVDKMAHKIKNLRIFEDEEGKMNKSINEINGEILLVPNFTLCSSLKKGRRPSFDNAMEPESAKKLFNIFEFKLKNFGINVKTGVFGAKMEVEIINDGPVTFIITNEDLGL</sequence>
<dbReference type="InterPro" id="IPR023509">
    <property type="entry name" value="DTD-like_sf"/>
</dbReference>
<reference evidence="3" key="1">
    <citation type="journal article" date="2020" name="mSystems">
        <title>Genome- and Community-Level Interaction Insights into Carbon Utilization and Element Cycling Functions of Hydrothermarchaeota in Hydrothermal Sediment.</title>
        <authorList>
            <person name="Zhou Z."/>
            <person name="Liu Y."/>
            <person name="Xu W."/>
            <person name="Pan J."/>
            <person name="Luo Z.H."/>
            <person name="Li M."/>
        </authorList>
    </citation>
    <scope>NUCLEOTIDE SEQUENCE [LARGE SCALE GENOMIC DNA]</scope>
    <source>
        <strain evidence="3">SpSt-695</strain>
    </source>
</reference>
<gene>
    <name evidence="2" type="primary">dtd</name>
    <name evidence="3" type="ORF">ENU72_00840</name>
</gene>
<dbReference type="SUPFAM" id="SSF69500">
    <property type="entry name" value="DTD-like"/>
    <property type="match status" value="1"/>
</dbReference>
<dbReference type="GO" id="GO:0051500">
    <property type="term" value="F:D-tyrosyl-tRNA(Tyr) deacylase activity"/>
    <property type="evidence" value="ECO:0007669"/>
    <property type="project" value="TreeGrafter"/>
</dbReference>
<proteinExistence type="inferred from homology"/>
<comment type="catalytic activity">
    <reaction evidence="2">
        <text>a D-aminoacyl-tRNA + H2O = a tRNA + a D-alpha-amino acid + H(+)</text>
        <dbReference type="Rhea" id="RHEA:13953"/>
        <dbReference type="Rhea" id="RHEA-COMP:10123"/>
        <dbReference type="Rhea" id="RHEA-COMP:10124"/>
        <dbReference type="ChEBI" id="CHEBI:15377"/>
        <dbReference type="ChEBI" id="CHEBI:15378"/>
        <dbReference type="ChEBI" id="CHEBI:59871"/>
        <dbReference type="ChEBI" id="CHEBI:78442"/>
        <dbReference type="ChEBI" id="CHEBI:79333"/>
        <dbReference type="EC" id="3.1.1.96"/>
    </reaction>
</comment>
<comment type="catalytic activity">
    <reaction evidence="2">
        <text>glycyl-tRNA(Ala) + H2O = tRNA(Ala) + glycine + H(+)</text>
        <dbReference type="Rhea" id="RHEA:53744"/>
        <dbReference type="Rhea" id="RHEA-COMP:9657"/>
        <dbReference type="Rhea" id="RHEA-COMP:13640"/>
        <dbReference type="ChEBI" id="CHEBI:15377"/>
        <dbReference type="ChEBI" id="CHEBI:15378"/>
        <dbReference type="ChEBI" id="CHEBI:57305"/>
        <dbReference type="ChEBI" id="CHEBI:78442"/>
        <dbReference type="ChEBI" id="CHEBI:78522"/>
    </reaction>
</comment>
<dbReference type="NCBIfam" id="TIGR00256">
    <property type="entry name" value="D-aminoacyl-tRNA deacylase"/>
    <property type="match status" value="1"/>
</dbReference>
<protein>
    <recommendedName>
        <fullName evidence="2">D-aminoacyl-tRNA deacylase</fullName>
        <shortName evidence="2">DTD</shortName>
        <ecNumber evidence="2">3.1.1.96</ecNumber>
    </recommendedName>
    <alternativeName>
        <fullName evidence="2">Gly-tRNA(Ala) deacylase</fullName>
        <ecNumber evidence="2">3.1.1.-</ecNumber>
    </alternativeName>
</protein>
<dbReference type="GO" id="GO:0043908">
    <property type="term" value="F:Ser(Gly)-tRNA(Ala) hydrolase activity"/>
    <property type="evidence" value="ECO:0007669"/>
    <property type="project" value="UniProtKB-UniRule"/>
</dbReference>
<evidence type="ECO:0000313" key="3">
    <source>
        <dbReference type="EMBL" id="HGK53554.1"/>
    </source>
</evidence>
<dbReference type="PANTHER" id="PTHR10472">
    <property type="entry name" value="D-TYROSYL-TRNA TYR DEACYLASE"/>
    <property type="match status" value="1"/>
</dbReference>
<comment type="caution">
    <text evidence="3">The sequence shown here is derived from an EMBL/GenBank/DDBJ whole genome shotgun (WGS) entry which is preliminary data.</text>
</comment>
<dbReference type="Gene3D" id="3.50.80.10">
    <property type="entry name" value="D-tyrosyl-tRNA(Tyr) deacylase"/>
    <property type="match status" value="1"/>
</dbReference>
<keyword evidence="2" id="KW-0963">Cytoplasm</keyword>
<dbReference type="EC" id="3.1.1.96" evidence="2"/>
<comment type="function">
    <text evidence="2">An aminoacyl-tRNA editing enzyme that deacylates mischarged D-aminoacyl-tRNAs. Also deacylates mischarged glycyl-tRNA(Ala), protecting cells against glycine mischarging by AlaRS. Acts via tRNA-based rather than protein-based catalysis; rejects L-amino acids rather than detecting D-amino acids in the active site. By recycling D-aminoacyl-tRNA to D-amino acids and free tRNA molecules, this enzyme counteracts the toxicity associated with the formation of D-aminoacyl-tRNA entities in vivo and helps enforce protein L-homochirality.</text>
</comment>
<dbReference type="FunFam" id="3.50.80.10:FF:000001">
    <property type="entry name" value="D-aminoacyl-tRNA deacylase"/>
    <property type="match status" value="1"/>
</dbReference>
<dbReference type="EC" id="3.1.1.-" evidence="2"/>
<dbReference type="GO" id="GO:0019478">
    <property type="term" value="P:D-amino acid catabolic process"/>
    <property type="evidence" value="ECO:0007669"/>
    <property type="project" value="UniProtKB-UniRule"/>
</dbReference>
<dbReference type="GO" id="GO:0000049">
    <property type="term" value="F:tRNA binding"/>
    <property type="evidence" value="ECO:0007669"/>
    <property type="project" value="UniProtKB-UniRule"/>
</dbReference>
<keyword evidence="2" id="KW-0820">tRNA-binding</keyword>
<keyword evidence="2 3" id="KW-0378">Hydrolase</keyword>
<dbReference type="InterPro" id="IPR003732">
    <property type="entry name" value="Daa-tRNA_deacyls_DTD"/>
</dbReference>
<organism evidence="3">
    <name type="scientific">candidate division WOR-3 bacterium</name>
    <dbReference type="NCBI Taxonomy" id="2052148"/>
    <lineage>
        <taxon>Bacteria</taxon>
        <taxon>Bacteria division WOR-3</taxon>
    </lineage>
</organism>